<dbReference type="GO" id="GO:0016020">
    <property type="term" value="C:membrane"/>
    <property type="evidence" value="ECO:0007669"/>
    <property type="project" value="InterPro"/>
</dbReference>
<protein>
    <recommendedName>
        <fullName evidence="3">Mechanosensitive ion channel MscS domain-containing protein</fullName>
    </recommendedName>
</protein>
<name>A0A2P6NU79_9EUKA</name>
<evidence type="ECO:0000256" key="2">
    <source>
        <dbReference type="SAM" id="SignalP"/>
    </source>
</evidence>
<keyword evidence="2" id="KW-0732">Signal</keyword>
<feature type="signal peptide" evidence="2">
    <location>
        <begin position="1"/>
        <end position="23"/>
    </location>
</feature>
<proteinExistence type="predicted"/>
<evidence type="ECO:0000313" key="4">
    <source>
        <dbReference type="EMBL" id="PRP87519.1"/>
    </source>
</evidence>
<sequence length="317" mass="35145">MCNFVKLDSRFLGLLSLIAGLAARPALENLIASIIIAFVRPVRLGDWITIKGDSGAVEKINSTFIILSNLEENNIDCIQLQIGLYVEMLQLSLSIFQLFLCGVVQCANFKTLTFSNHKFLKECYPVYRLKNIPFWQSDRKTATSDVRVVHPKECDESLLSEGHQPTAGPEKKSTTTDNDDANSADGGKEADVTLKGNLSAVKSASVIIDAVIPEPLFEKSPHILSSCATDDSDLTLDLILLEEFEMLALFDQLLILMQMRSAPGQSGRNRCHPCMLIGNRVFTVVLRAIPFKSTIKAREYTDGQSTHKKSHYGIYSE</sequence>
<organism evidence="4 5">
    <name type="scientific">Planoprotostelium fungivorum</name>
    <dbReference type="NCBI Taxonomy" id="1890364"/>
    <lineage>
        <taxon>Eukaryota</taxon>
        <taxon>Amoebozoa</taxon>
        <taxon>Evosea</taxon>
        <taxon>Variosea</taxon>
        <taxon>Cavosteliida</taxon>
        <taxon>Cavosteliaceae</taxon>
        <taxon>Planoprotostelium</taxon>
    </lineage>
</organism>
<dbReference type="AlphaFoldDB" id="A0A2P6NU79"/>
<evidence type="ECO:0000259" key="3">
    <source>
        <dbReference type="Pfam" id="PF00924"/>
    </source>
</evidence>
<keyword evidence="5" id="KW-1185">Reference proteome</keyword>
<evidence type="ECO:0000313" key="5">
    <source>
        <dbReference type="Proteomes" id="UP000241769"/>
    </source>
</evidence>
<dbReference type="InterPro" id="IPR010920">
    <property type="entry name" value="LSM_dom_sf"/>
</dbReference>
<evidence type="ECO:0000256" key="1">
    <source>
        <dbReference type="SAM" id="MobiDB-lite"/>
    </source>
</evidence>
<feature type="region of interest" description="Disordered" evidence="1">
    <location>
        <begin position="155"/>
        <end position="190"/>
    </location>
</feature>
<dbReference type="Pfam" id="PF00924">
    <property type="entry name" value="MS_channel_2nd"/>
    <property type="match status" value="1"/>
</dbReference>
<comment type="caution">
    <text evidence="4">The sequence shown here is derived from an EMBL/GenBank/DDBJ whole genome shotgun (WGS) entry which is preliminary data.</text>
</comment>
<dbReference type="InParanoid" id="A0A2P6NU79"/>
<dbReference type="SUPFAM" id="SSF50182">
    <property type="entry name" value="Sm-like ribonucleoproteins"/>
    <property type="match status" value="1"/>
</dbReference>
<dbReference type="EMBL" id="MDYQ01000020">
    <property type="protein sequence ID" value="PRP87519.1"/>
    <property type="molecule type" value="Genomic_DNA"/>
</dbReference>
<reference evidence="4 5" key="1">
    <citation type="journal article" date="2018" name="Genome Biol. Evol.">
        <title>Multiple Roots of Fruiting Body Formation in Amoebozoa.</title>
        <authorList>
            <person name="Hillmann F."/>
            <person name="Forbes G."/>
            <person name="Novohradska S."/>
            <person name="Ferling I."/>
            <person name="Riege K."/>
            <person name="Groth M."/>
            <person name="Westermann M."/>
            <person name="Marz M."/>
            <person name="Spaller T."/>
            <person name="Winckler T."/>
            <person name="Schaap P."/>
            <person name="Glockner G."/>
        </authorList>
    </citation>
    <scope>NUCLEOTIDE SEQUENCE [LARGE SCALE GENOMIC DNA]</scope>
    <source>
        <strain evidence="4 5">Jena</strain>
    </source>
</reference>
<dbReference type="GO" id="GO:0008381">
    <property type="term" value="F:mechanosensitive monoatomic ion channel activity"/>
    <property type="evidence" value="ECO:0007669"/>
    <property type="project" value="InterPro"/>
</dbReference>
<feature type="chain" id="PRO_5015184585" description="Mechanosensitive ion channel MscS domain-containing protein" evidence="2">
    <location>
        <begin position="24"/>
        <end position="317"/>
    </location>
</feature>
<dbReference type="PANTHER" id="PTHR30221:SF1">
    <property type="entry name" value="SMALL-CONDUCTANCE MECHANOSENSITIVE CHANNEL"/>
    <property type="match status" value="1"/>
</dbReference>
<feature type="domain" description="Mechanosensitive ion channel MscS" evidence="3">
    <location>
        <begin position="27"/>
        <end position="74"/>
    </location>
</feature>
<dbReference type="InterPro" id="IPR006685">
    <property type="entry name" value="MscS_channel_2nd"/>
</dbReference>
<dbReference type="InterPro" id="IPR045275">
    <property type="entry name" value="MscS_archaea/bacteria_type"/>
</dbReference>
<dbReference type="PANTHER" id="PTHR30221">
    <property type="entry name" value="SMALL-CONDUCTANCE MECHANOSENSITIVE CHANNEL"/>
    <property type="match status" value="1"/>
</dbReference>
<dbReference type="Proteomes" id="UP000241769">
    <property type="component" value="Unassembled WGS sequence"/>
</dbReference>
<accession>A0A2P6NU79</accession>
<gene>
    <name evidence="4" type="ORF">PROFUN_00730</name>
</gene>